<comment type="caution">
    <text evidence="2">The sequence shown here is derived from an EMBL/GenBank/DDBJ whole genome shotgun (WGS) entry which is preliminary data.</text>
</comment>
<name>A0A9P6GR45_9PLEO</name>
<evidence type="ECO:0000313" key="3">
    <source>
        <dbReference type="Proteomes" id="UP000756921"/>
    </source>
</evidence>
<evidence type="ECO:0000313" key="2">
    <source>
        <dbReference type="EMBL" id="KAF9740024.1"/>
    </source>
</evidence>
<accession>A0A9P6GR45</accession>
<gene>
    <name evidence="2" type="ORF">PMIN01_02659</name>
</gene>
<evidence type="ECO:0000256" key="1">
    <source>
        <dbReference type="SAM" id="MobiDB-lite"/>
    </source>
</evidence>
<proteinExistence type="predicted"/>
<protein>
    <submittedName>
        <fullName evidence="2">Uncharacterized protein</fullName>
    </submittedName>
</protein>
<keyword evidence="3" id="KW-1185">Reference proteome</keyword>
<sequence length="140" mass="16002">MQSWCGAGKGSQVAGRPFNTGSERQRRDTIDYRRDVQIEMASTQRLRWLWCHRSITCQDEDSRRSLEPLTGGWWVCEALWKRIVKATASLGIASRNSIAAATLRKAKSHRAGWRHTKCLWWTRLEKGPCRCAAYYASSVG</sequence>
<dbReference type="OrthoDB" id="10435954at2759"/>
<dbReference type="Proteomes" id="UP000756921">
    <property type="component" value="Unassembled WGS sequence"/>
</dbReference>
<organism evidence="2 3">
    <name type="scientific">Paraphaeosphaeria minitans</name>
    <dbReference type="NCBI Taxonomy" id="565426"/>
    <lineage>
        <taxon>Eukaryota</taxon>
        <taxon>Fungi</taxon>
        <taxon>Dikarya</taxon>
        <taxon>Ascomycota</taxon>
        <taxon>Pezizomycotina</taxon>
        <taxon>Dothideomycetes</taxon>
        <taxon>Pleosporomycetidae</taxon>
        <taxon>Pleosporales</taxon>
        <taxon>Massarineae</taxon>
        <taxon>Didymosphaeriaceae</taxon>
        <taxon>Paraphaeosphaeria</taxon>
    </lineage>
</organism>
<reference evidence="2" key="1">
    <citation type="journal article" date="2020" name="Mol. Plant Microbe Interact.">
        <title>Genome Sequence of the Biocontrol Agent Coniothyrium minitans strain Conio (IMI 134523).</title>
        <authorList>
            <person name="Patel D."/>
            <person name="Shittu T.A."/>
            <person name="Baroncelli R."/>
            <person name="Muthumeenakshi S."/>
            <person name="Osborne T.H."/>
            <person name="Janganan T.K."/>
            <person name="Sreenivasaprasad S."/>
        </authorList>
    </citation>
    <scope>NUCLEOTIDE SEQUENCE</scope>
    <source>
        <strain evidence="2">Conio</strain>
    </source>
</reference>
<dbReference type="AlphaFoldDB" id="A0A9P6GR45"/>
<dbReference type="EMBL" id="WJXW01000002">
    <property type="protein sequence ID" value="KAF9740024.1"/>
    <property type="molecule type" value="Genomic_DNA"/>
</dbReference>
<feature type="region of interest" description="Disordered" evidence="1">
    <location>
        <begin position="1"/>
        <end position="25"/>
    </location>
</feature>